<protein>
    <submittedName>
        <fullName evidence="5">BMC domain-containing protein</fullName>
    </submittedName>
</protein>
<dbReference type="AlphaFoldDB" id="A0A318ERR3"/>
<name>A0A318ERR3_9FIRM</name>
<dbReference type="Proteomes" id="UP000247523">
    <property type="component" value="Unassembled WGS sequence"/>
</dbReference>
<dbReference type="PROSITE" id="PS51930">
    <property type="entry name" value="BMC_2"/>
    <property type="match status" value="1"/>
</dbReference>
<dbReference type="PANTHER" id="PTHR33941:SF11">
    <property type="entry name" value="BACTERIAL MICROCOMPARTMENT SHELL PROTEIN PDUJ"/>
    <property type="match status" value="1"/>
</dbReference>
<dbReference type="RefSeq" id="WP_110290586.1">
    <property type="nucleotide sequence ID" value="NZ_QICS01000002.1"/>
</dbReference>
<comment type="caution">
    <text evidence="5">The sequence shown here is derived from an EMBL/GenBank/DDBJ whole genome shotgun (WGS) entry which is preliminary data.</text>
</comment>
<proteinExistence type="inferred from homology"/>
<dbReference type="InterPro" id="IPR000249">
    <property type="entry name" value="BMC_dom"/>
</dbReference>
<evidence type="ECO:0000313" key="5">
    <source>
        <dbReference type="EMBL" id="PXV93676.1"/>
    </source>
</evidence>
<comment type="subcellular location">
    <subcellularLocation>
        <location evidence="1">Bacterial microcompartment</location>
    </subcellularLocation>
</comment>
<dbReference type="InterPro" id="IPR044872">
    <property type="entry name" value="CcmK/CsoS1_BMC"/>
</dbReference>
<dbReference type="Gene3D" id="3.30.70.1710">
    <property type="match status" value="1"/>
</dbReference>
<comment type="similarity">
    <text evidence="3">Belongs to the bacterial microcompartments protein family.</text>
</comment>
<evidence type="ECO:0000259" key="4">
    <source>
        <dbReference type="PROSITE" id="PS51930"/>
    </source>
</evidence>
<dbReference type="SMART" id="SM00877">
    <property type="entry name" value="BMC"/>
    <property type="match status" value="1"/>
</dbReference>
<dbReference type="GO" id="GO:0031469">
    <property type="term" value="C:bacterial microcompartment"/>
    <property type="evidence" value="ECO:0007669"/>
    <property type="project" value="UniProtKB-SubCell"/>
</dbReference>
<accession>A0A318ERR3</accession>
<evidence type="ECO:0000256" key="3">
    <source>
        <dbReference type="PROSITE-ProRule" id="PRU01278"/>
    </source>
</evidence>
<dbReference type="EMBL" id="QICS01000002">
    <property type="protein sequence ID" value="PXV93676.1"/>
    <property type="molecule type" value="Genomic_DNA"/>
</dbReference>
<keyword evidence="2" id="KW-1283">Bacterial microcompartment</keyword>
<evidence type="ECO:0000256" key="1">
    <source>
        <dbReference type="ARBA" id="ARBA00024322"/>
    </source>
</evidence>
<reference evidence="5 6" key="1">
    <citation type="submission" date="2018-05" db="EMBL/GenBank/DDBJ databases">
        <title>Genomic Encyclopedia of Type Strains, Phase IV (KMG-IV): sequencing the most valuable type-strain genomes for metagenomic binning, comparative biology and taxonomic classification.</title>
        <authorList>
            <person name="Goeker M."/>
        </authorList>
    </citation>
    <scope>NUCLEOTIDE SEQUENCE [LARGE SCALE GENOMIC DNA]</scope>
    <source>
        <strain evidence="5 6">DSM 28816</strain>
    </source>
</reference>
<evidence type="ECO:0000313" key="6">
    <source>
        <dbReference type="Proteomes" id="UP000247523"/>
    </source>
</evidence>
<dbReference type="InterPro" id="IPR050575">
    <property type="entry name" value="BMC_shell"/>
</dbReference>
<gene>
    <name evidence="5" type="ORF">C8E03_102451</name>
</gene>
<evidence type="ECO:0000256" key="2">
    <source>
        <dbReference type="ARBA" id="ARBA00024446"/>
    </source>
</evidence>
<organism evidence="5 6">
    <name type="scientific">Lachnotalea glycerini</name>
    <dbReference type="NCBI Taxonomy" id="1763509"/>
    <lineage>
        <taxon>Bacteria</taxon>
        <taxon>Bacillati</taxon>
        <taxon>Bacillota</taxon>
        <taxon>Clostridia</taxon>
        <taxon>Lachnospirales</taxon>
        <taxon>Lachnospiraceae</taxon>
        <taxon>Lachnotalea</taxon>
    </lineage>
</organism>
<dbReference type="PANTHER" id="PTHR33941">
    <property type="entry name" value="PROPANEDIOL UTILIZATION PROTEIN PDUA"/>
    <property type="match status" value="1"/>
</dbReference>
<sequence length="101" mass="10444">MNEAVGLIEVFGCVAAFVAVDAACKAGNVRIEALDKNKPANADSLPVPLVMCVKMRGSVSDVRAAMDAAEEAANSVTGVVSKHMIAAPDQNTEKMLNISAL</sequence>
<dbReference type="SUPFAM" id="SSF143414">
    <property type="entry name" value="CcmK-like"/>
    <property type="match status" value="1"/>
</dbReference>
<dbReference type="Pfam" id="PF00936">
    <property type="entry name" value="BMC"/>
    <property type="match status" value="1"/>
</dbReference>
<feature type="domain" description="BMC" evidence="4">
    <location>
        <begin position="4"/>
        <end position="97"/>
    </location>
</feature>
<dbReference type="InterPro" id="IPR037233">
    <property type="entry name" value="CcmK-like_sf"/>
</dbReference>